<name>A0A212LBD5_9HYPH</name>
<protein>
    <submittedName>
        <fullName evidence="6">Flagellar transcriptional regulator FtcR</fullName>
    </submittedName>
</protein>
<dbReference type="CDD" id="cd00383">
    <property type="entry name" value="trans_reg_C"/>
    <property type="match status" value="1"/>
</dbReference>
<keyword evidence="6" id="KW-0966">Cell projection</keyword>
<dbReference type="PROSITE" id="PS51755">
    <property type="entry name" value="OMPR_PHOB"/>
    <property type="match status" value="1"/>
</dbReference>
<keyword evidence="2 4" id="KW-0238">DNA-binding</keyword>
<evidence type="ECO:0000256" key="2">
    <source>
        <dbReference type="ARBA" id="ARBA00023125"/>
    </source>
</evidence>
<dbReference type="Gene3D" id="1.10.10.10">
    <property type="entry name" value="Winged helix-like DNA-binding domain superfamily/Winged helix DNA-binding domain"/>
    <property type="match status" value="1"/>
</dbReference>
<organism evidence="6">
    <name type="scientific">uncultured Pleomorphomonas sp</name>
    <dbReference type="NCBI Taxonomy" id="442121"/>
    <lineage>
        <taxon>Bacteria</taxon>
        <taxon>Pseudomonadati</taxon>
        <taxon>Pseudomonadota</taxon>
        <taxon>Alphaproteobacteria</taxon>
        <taxon>Hyphomicrobiales</taxon>
        <taxon>Pleomorphomonadaceae</taxon>
        <taxon>Pleomorphomonas</taxon>
        <taxon>environmental samples</taxon>
    </lineage>
</organism>
<gene>
    <name evidence="6" type="primary">ftcR</name>
    <name evidence="6" type="ORF">KL86PLE_130376</name>
</gene>
<accession>A0A212LBD5</accession>
<feature type="domain" description="OmpR/PhoB-type" evidence="5">
    <location>
        <begin position="124"/>
        <end position="223"/>
    </location>
</feature>
<proteinExistence type="predicted"/>
<evidence type="ECO:0000256" key="1">
    <source>
        <dbReference type="ARBA" id="ARBA00023015"/>
    </source>
</evidence>
<dbReference type="Pfam" id="PF00486">
    <property type="entry name" value="Trans_reg_C"/>
    <property type="match status" value="1"/>
</dbReference>
<evidence type="ECO:0000256" key="4">
    <source>
        <dbReference type="PROSITE-ProRule" id="PRU01091"/>
    </source>
</evidence>
<dbReference type="SMART" id="SM00862">
    <property type="entry name" value="Trans_reg_C"/>
    <property type="match status" value="1"/>
</dbReference>
<dbReference type="PANTHER" id="PTHR48111">
    <property type="entry name" value="REGULATOR OF RPOS"/>
    <property type="match status" value="1"/>
</dbReference>
<dbReference type="InterPro" id="IPR036388">
    <property type="entry name" value="WH-like_DNA-bd_sf"/>
</dbReference>
<keyword evidence="1" id="KW-0805">Transcription regulation</keyword>
<sequence length="224" mass="25472">MFVIIDDRKIVTSGYTSGFEREGVSSIGFRSPEFRDWMGAAPDSDLLTIEGFLLGSCEDRQSVPKIIRERCGAPLIAFSDVPSLEQTLNLFAFGVDDVVRQPVHVREIIARAGAIQRRAGGQTDDCRTIGSMRVFFDGRDPEVNGEPFVLPRRERRILEYLVRNQNKRVTKEKIFGFVYGFCNEEVEESVIESHISKLRKKLRARLGFDPIDSKRYVGYMLENG</sequence>
<reference evidence="6" key="1">
    <citation type="submission" date="2016-08" db="EMBL/GenBank/DDBJ databases">
        <authorList>
            <person name="Seilhamer J.J."/>
        </authorList>
    </citation>
    <scope>NUCLEOTIDE SEQUENCE</scope>
    <source>
        <strain evidence="6">86</strain>
    </source>
</reference>
<dbReference type="InterPro" id="IPR039420">
    <property type="entry name" value="WalR-like"/>
</dbReference>
<feature type="DNA-binding region" description="OmpR/PhoB-type" evidence="4">
    <location>
        <begin position="124"/>
        <end position="223"/>
    </location>
</feature>
<dbReference type="SUPFAM" id="SSF46894">
    <property type="entry name" value="C-terminal effector domain of the bipartite response regulators"/>
    <property type="match status" value="1"/>
</dbReference>
<dbReference type="RefSeq" id="WP_288199844.1">
    <property type="nucleotide sequence ID" value="NZ_LT608334.1"/>
</dbReference>
<keyword evidence="3" id="KW-0804">Transcription</keyword>
<evidence type="ECO:0000259" key="5">
    <source>
        <dbReference type="PROSITE" id="PS51755"/>
    </source>
</evidence>
<dbReference type="GO" id="GO:0005829">
    <property type="term" value="C:cytosol"/>
    <property type="evidence" value="ECO:0007669"/>
    <property type="project" value="TreeGrafter"/>
</dbReference>
<dbReference type="InterPro" id="IPR001867">
    <property type="entry name" value="OmpR/PhoB-type_DNA-bd"/>
</dbReference>
<keyword evidence="6" id="KW-0282">Flagellum</keyword>
<dbReference type="GO" id="GO:0000156">
    <property type="term" value="F:phosphorelay response regulator activity"/>
    <property type="evidence" value="ECO:0007669"/>
    <property type="project" value="TreeGrafter"/>
</dbReference>
<dbReference type="GO" id="GO:0000976">
    <property type="term" value="F:transcription cis-regulatory region binding"/>
    <property type="evidence" value="ECO:0007669"/>
    <property type="project" value="TreeGrafter"/>
</dbReference>
<dbReference type="GO" id="GO:0006355">
    <property type="term" value="P:regulation of DNA-templated transcription"/>
    <property type="evidence" value="ECO:0007669"/>
    <property type="project" value="InterPro"/>
</dbReference>
<keyword evidence="6" id="KW-0969">Cilium</keyword>
<dbReference type="AlphaFoldDB" id="A0A212LBD5"/>
<dbReference type="InterPro" id="IPR011006">
    <property type="entry name" value="CheY-like_superfamily"/>
</dbReference>
<dbReference type="PANTHER" id="PTHR48111:SF67">
    <property type="entry name" value="TRANSCRIPTIONAL REGULATORY PROTEIN TCTD"/>
    <property type="match status" value="1"/>
</dbReference>
<dbReference type="EMBL" id="FMJD01000005">
    <property type="protein sequence ID" value="SCM74856.1"/>
    <property type="molecule type" value="Genomic_DNA"/>
</dbReference>
<evidence type="ECO:0000256" key="3">
    <source>
        <dbReference type="ARBA" id="ARBA00023163"/>
    </source>
</evidence>
<dbReference type="GO" id="GO:0032993">
    <property type="term" value="C:protein-DNA complex"/>
    <property type="evidence" value="ECO:0007669"/>
    <property type="project" value="TreeGrafter"/>
</dbReference>
<dbReference type="SUPFAM" id="SSF52172">
    <property type="entry name" value="CheY-like"/>
    <property type="match status" value="1"/>
</dbReference>
<dbReference type="InterPro" id="IPR016032">
    <property type="entry name" value="Sig_transdc_resp-reg_C-effctor"/>
</dbReference>
<evidence type="ECO:0000313" key="6">
    <source>
        <dbReference type="EMBL" id="SCM74856.1"/>
    </source>
</evidence>